<dbReference type="InterPro" id="IPR008936">
    <property type="entry name" value="Rho_GTPase_activation_prot"/>
</dbReference>
<dbReference type="GO" id="GO:0005938">
    <property type="term" value="C:cell cortex"/>
    <property type="evidence" value="ECO:0007669"/>
    <property type="project" value="TreeGrafter"/>
</dbReference>
<accession>I2GWT4</accession>
<dbReference type="OrthoDB" id="3196451at2759"/>
<dbReference type="eggNOG" id="KOG2710">
    <property type="taxonomic scope" value="Eukaryota"/>
</dbReference>
<gene>
    <name evidence="3" type="primary">TBLA0A07960</name>
    <name evidence="3" type="ORF">TBLA_0A07960</name>
</gene>
<sequence length="267" mass="29234">MHSASKDPASKDPTTATATALATTCHALGPTAISGPTSAPSISLPLVVAHCGAVLKQPPNLRTPGLFRVSGSSRRLRTWKLALAADDWSVVGNDLSCADSHHSHTIHDVASLLKAYLIGLDDCLVASDNFLAFVTPLQDNIQLQQTLLENIQVQLTSTTDDKTQYLISGIEVTRLIEHYQQLITTALPQHSMHLFIYLLDLLSMVASYSRVNMMDSFNLSIIFQPSFLSSPYHSSKDDMQLARLVIQFLIQTADVLIPRIIKTLSQQ</sequence>
<dbReference type="PANTHER" id="PTHR15228:SF25">
    <property type="entry name" value="F-BAR DOMAIN-CONTAINING PROTEIN"/>
    <property type="match status" value="1"/>
</dbReference>
<evidence type="ECO:0000259" key="2">
    <source>
        <dbReference type="PROSITE" id="PS50238"/>
    </source>
</evidence>
<dbReference type="OMA" id="NCMTSAN"/>
<dbReference type="InterPro" id="IPR051025">
    <property type="entry name" value="RhoGAP"/>
</dbReference>
<dbReference type="InParanoid" id="I2GWT4"/>
<dbReference type="SMART" id="SM00324">
    <property type="entry name" value="RhoGAP"/>
    <property type="match status" value="1"/>
</dbReference>
<evidence type="ECO:0000313" key="4">
    <source>
        <dbReference type="Proteomes" id="UP000002866"/>
    </source>
</evidence>
<dbReference type="Pfam" id="PF00620">
    <property type="entry name" value="RhoGAP"/>
    <property type="match status" value="1"/>
</dbReference>
<dbReference type="GO" id="GO:0007165">
    <property type="term" value="P:signal transduction"/>
    <property type="evidence" value="ECO:0007669"/>
    <property type="project" value="InterPro"/>
</dbReference>
<dbReference type="STRING" id="1071380.I2GWT4"/>
<dbReference type="RefSeq" id="XP_004178105.1">
    <property type="nucleotide sequence ID" value="XM_004178057.1"/>
</dbReference>
<reference evidence="3 4" key="1">
    <citation type="journal article" date="2011" name="Proc. Natl. Acad. Sci. U.S.A.">
        <title>Evolutionary erosion of yeast sex chromosomes by mating-type switching accidents.</title>
        <authorList>
            <person name="Gordon J.L."/>
            <person name="Armisen D."/>
            <person name="Proux-Wera E."/>
            <person name="Oheigeartaigh S.S."/>
            <person name="Byrne K.P."/>
            <person name="Wolfe K.H."/>
        </authorList>
    </citation>
    <scope>NUCLEOTIDE SEQUENCE [LARGE SCALE GENOMIC DNA]</scope>
    <source>
        <strain evidence="4">ATCC 34711 / CBS 6284 / DSM 70876 / NBRC 10599 / NRRL Y-10934 / UCD 77-7</strain>
    </source>
</reference>
<dbReference type="GO" id="GO:0060237">
    <property type="term" value="P:regulation of fungal-type cell wall organization"/>
    <property type="evidence" value="ECO:0007669"/>
    <property type="project" value="TreeGrafter"/>
</dbReference>
<dbReference type="AlphaFoldDB" id="I2GWT4"/>
<dbReference type="PROSITE" id="PS50238">
    <property type="entry name" value="RHOGAP"/>
    <property type="match status" value="1"/>
</dbReference>
<keyword evidence="4" id="KW-1185">Reference proteome</keyword>
<evidence type="ECO:0000313" key="3">
    <source>
        <dbReference type="EMBL" id="CCH58586.1"/>
    </source>
</evidence>
<evidence type="ECO:0000256" key="1">
    <source>
        <dbReference type="ARBA" id="ARBA00022468"/>
    </source>
</evidence>
<name>I2GWT4_HENB6</name>
<dbReference type="EMBL" id="HE806316">
    <property type="protein sequence ID" value="CCH58586.1"/>
    <property type="molecule type" value="Genomic_DNA"/>
</dbReference>
<feature type="domain" description="Rho-GAP" evidence="2">
    <location>
        <begin position="31"/>
        <end position="257"/>
    </location>
</feature>
<protein>
    <recommendedName>
        <fullName evidence="2">Rho-GAP domain-containing protein</fullName>
    </recommendedName>
</protein>
<dbReference type="KEGG" id="tbl:TBLA_0A07960"/>
<dbReference type="InterPro" id="IPR000198">
    <property type="entry name" value="RhoGAP_dom"/>
</dbReference>
<dbReference type="HOGENOM" id="CLU_1042739_0_0_1"/>
<dbReference type="PANTHER" id="PTHR15228">
    <property type="entry name" value="SPERMATHECAL PHYSIOLOGY VARIANT"/>
    <property type="match status" value="1"/>
</dbReference>
<dbReference type="GO" id="GO:0005096">
    <property type="term" value="F:GTPase activator activity"/>
    <property type="evidence" value="ECO:0007669"/>
    <property type="project" value="UniProtKB-KW"/>
</dbReference>
<dbReference type="SUPFAM" id="SSF48350">
    <property type="entry name" value="GTPase activation domain, GAP"/>
    <property type="match status" value="1"/>
</dbReference>
<dbReference type="GeneID" id="14492709"/>
<dbReference type="Gene3D" id="1.10.555.10">
    <property type="entry name" value="Rho GTPase activation protein"/>
    <property type="match status" value="1"/>
</dbReference>
<keyword evidence="1" id="KW-0343">GTPase activation</keyword>
<proteinExistence type="predicted"/>
<dbReference type="Proteomes" id="UP000002866">
    <property type="component" value="Chromosome 1"/>
</dbReference>
<organism evidence="3 4">
    <name type="scientific">Henningerozyma blattae (strain ATCC 34711 / CBS 6284 / DSM 70876 / NBRC 10599 / NRRL Y-10934 / UCD 77-7)</name>
    <name type="common">Yeast</name>
    <name type="synonym">Tetrapisispora blattae</name>
    <dbReference type="NCBI Taxonomy" id="1071380"/>
    <lineage>
        <taxon>Eukaryota</taxon>
        <taxon>Fungi</taxon>
        <taxon>Dikarya</taxon>
        <taxon>Ascomycota</taxon>
        <taxon>Saccharomycotina</taxon>
        <taxon>Saccharomycetes</taxon>
        <taxon>Saccharomycetales</taxon>
        <taxon>Saccharomycetaceae</taxon>
        <taxon>Henningerozyma</taxon>
    </lineage>
</organism>